<dbReference type="GO" id="GO:0016740">
    <property type="term" value="F:transferase activity"/>
    <property type="evidence" value="ECO:0007669"/>
    <property type="project" value="UniProtKB-KW"/>
</dbReference>
<feature type="compositionally biased region" description="Low complexity" evidence="1">
    <location>
        <begin position="411"/>
        <end position="423"/>
    </location>
</feature>
<feature type="region of interest" description="Disordered" evidence="1">
    <location>
        <begin position="402"/>
        <end position="423"/>
    </location>
</feature>
<gene>
    <name evidence="2" type="ORF">DEO23_09460</name>
</gene>
<proteinExistence type="predicted"/>
<dbReference type="InterPro" id="IPR050509">
    <property type="entry name" value="CoA-transferase_III"/>
</dbReference>
<dbReference type="OrthoDB" id="9058532at2"/>
<dbReference type="InterPro" id="IPR023606">
    <property type="entry name" value="CoA-Trfase_III_dom_1_sf"/>
</dbReference>
<dbReference type="Gene3D" id="3.40.50.10540">
    <property type="entry name" value="Crotonobetainyl-coa:carnitine coa-transferase, domain 1"/>
    <property type="match status" value="1"/>
</dbReference>
<keyword evidence="2" id="KW-0808">Transferase</keyword>
<evidence type="ECO:0000313" key="2">
    <source>
        <dbReference type="EMBL" id="PWH06035.1"/>
    </source>
</evidence>
<dbReference type="PANTHER" id="PTHR48228">
    <property type="entry name" value="SUCCINYL-COA--D-CITRAMALATE COA-TRANSFERASE"/>
    <property type="match status" value="1"/>
</dbReference>
<reference evidence="2 3" key="1">
    <citation type="submission" date="2018-05" db="EMBL/GenBank/DDBJ databases">
        <title>Brachybacterium sp. M1HQ-2T, whole genome shotgun sequence.</title>
        <authorList>
            <person name="Tuo L."/>
        </authorList>
    </citation>
    <scope>NUCLEOTIDE SEQUENCE [LARGE SCALE GENOMIC DNA]</scope>
    <source>
        <strain evidence="2 3">M1HQ-2</strain>
    </source>
</reference>
<dbReference type="RefSeq" id="WP_109275782.1">
    <property type="nucleotide sequence ID" value="NZ_QFKX01000003.1"/>
</dbReference>
<comment type="caution">
    <text evidence="2">The sequence shown here is derived from an EMBL/GenBank/DDBJ whole genome shotgun (WGS) entry which is preliminary data.</text>
</comment>
<dbReference type="InterPro" id="IPR003673">
    <property type="entry name" value="CoA-Trfase_fam_III"/>
</dbReference>
<dbReference type="EMBL" id="QFKX01000003">
    <property type="protein sequence ID" value="PWH06035.1"/>
    <property type="molecule type" value="Genomic_DNA"/>
</dbReference>
<accession>A0A2U2RJR0</accession>
<name>A0A2U2RJR0_9MICO</name>
<evidence type="ECO:0000313" key="3">
    <source>
        <dbReference type="Proteomes" id="UP000245590"/>
    </source>
</evidence>
<dbReference type="SUPFAM" id="SSF89796">
    <property type="entry name" value="CoA-transferase family III (CaiB/BaiF)"/>
    <property type="match status" value="2"/>
</dbReference>
<feature type="region of interest" description="Disordered" evidence="1">
    <location>
        <begin position="330"/>
        <end position="350"/>
    </location>
</feature>
<dbReference type="AlphaFoldDB" id="A0A2U2RJR0"/>
<protein>
    <submittedName>
        <fullName evidence="2">CoA transferase</fullName>
    </submittedName>
</protein>
<keyword evidence="3" id="KW-1185">Reference proteome</keyword>
<dbReference type="Pfam" id="PF02515">
    <property type="entry name" value="CoA_transf_3"/>
    <property type="match status" value="1"/>
</dbReference>
<evidence type="ECO:0000256" key="1">
    <source>
        <dbReference type="SAM" id="MobiDB-lite"/>
    </source>
</evidence>
<dbReference type="PANTHER" id="PTHR48228:SF4">
    <property type="entry name" value="BLR3030 PROTEIN"/>
    <property type="match status" value="1"/>
</dbReference>
<sequence>MASPVIPAWSGPLDVGFLAMQSVSRAVDATRSLARARGLDVQVDTTPALVESSYAAIDHLRVDGTPVEAWGPLSGFFAAADGWVRLHGNYPHHLRAIASAVGTDAREGVTASIERTSADEVVKRVLEAGGIATRVRTPQEWAEHPQARAMADELWWQVEVGEAREDPITARASHGRSGRAPAGAPSLPLTGVRVLDLTRVVAGPMATQLLACLGADVLRVDPPSRPELLDAYLASGMGKRSVAADLGAISGSGELDALLAAADVVVLGYRPGSLARFGLAPETLRERHPHLVIGSLSAWGEAGPWGERAGFDSIVQAATGIGVVFGSEGSSGNAETGVGKRPGARGPRPGALPVQALDHSTGYVLAAGIIDLLAAGRSGIVRAHLLGAARELLSRFVGRGSDGSGLDDVPAGTSATPTTITQQTPHGTIATVPVPVRVGGTTLTGPIREYGGADLSWTTP</sequence>
<dbReference type="Proteomes" id="UP000245590">
    <property type="component" value="Unassembled WGS sequence"/>
</dbReference>
<organism evidence="2 3">
    <name type="scientific">Brachybacterium endophyticum</name>
    <dbReference type="NCBI Taxonomy" id="2182385"/>
    <lineage>
        <taxon>Bacteria</taxon>
        <taxon>Bacillati</taxon>
        <taxon>Actinomycetota</taxon>
        <taxon>Actinomycetes</taxon>
        <taxon>Micrococcales</taxon>
        <taxon>Dermabacteraceae</taxon>
        <taxon>Brachybacterium</taxon>
    </lineage>
</organism>